<organism evidence="2 3">
    <name type="scientific">Microbotryum silenes-dioicae</name>
    <dbReference type="NCBI Taxonomy" id="796604"/>
    <lineage>
        <taxon>Eukaryota</taxon>
        <taxon>Fungi</taxon>
        <taxon>Dikarya</taxon>
        <taxon>Basidiomycota</taxon>
        <taxon>Pucciniomycotina</taxon>
        <taxon>Microbotryomycetes</taxon>
        <taxon>Microbotryales</taxon>
        <taxon>Microbotryaceae</taxon>
        <taxon>Microbotryum</taxon>
    </lineage>
</organism>
<dbReference type="EMBL" id="FQNC01000011">
    <property type="protein sequence ID" value="SGY12109.1"/>
    <property type="molecule type" value="Genomic_DNA"/>
</dbReference>
<feature type="region of interest" description="Disordered" evidence="1">
    <location>
        <begin position="17"/>
        <end position="88"/>
    </location>
</feature>
<evidence type="ECO:0000313" key="3">
    <source>
        <dbReference type="Proteomes" id="UP000249464"/>
    </source>
</evidence>
<proteinExistence type="predicted"/>
<evidence type="ECO:0000313" key="2">
    <source>
        <dbReference type="EMBL" id="SGY12109.1"/>
    </source>
</evidence>
<sequence length="112" mass="12375">MAEEVVVEEPVLRKLAKRSNPYRPRQQRFGLLHDDRKPTCTVPDHSIGQASGGSIHRPRNPGGSGKVQSFDSATVAAGGGHQVKECTEPARHWHRAAIAQRRYAPSIFLPCR</sequence>
<keyword evidence="3" id="KW-1185">Reference proteome</keyword>
<reference evidence="2 3" key="1">
    <citation type="submission" date="2016-11" db="EMBL/GenBank/DDBJ databases">
        <authorList>
            <person name="Jaros S."/>
            <person name="Januszkiewicz K."/>
            <person name="Wedrychowicz H."/>
        </authorList>
    </citation>
    <scope>NUCLEOTIDE SEQUENCE [LARGE SCALE GENOMIC DNA]</scope>
</reference>
<accession>A0A2X0LSB2</accession>
<gene>
    <name evidence="2" type="primary">BQ5605_C011g06391</name>
    <name evidence="2" type="ORF">BQ5605_C011G06391</name>
</gene>
<dbReference type="AlphaFoldDB" id="A0A2X0LSB2"/>
<dbReference type="Proteomes" id="UP000249464">
    <property type="component" value="Unassembled WGS sequence"/>
</dbReference>
<name>A0A2X0LSB2_9BASI</name>
<evidence type="ECO:0000256" key="1">
    <source>
        <dbReference type="SAM" id="MobiDB-lite"/>
    </source>
</evidence>
<protein>
    <submittedName>
        <fullName evidence="2">BQ5605_C011g06391 protein</fullName>
    </submittedName>
</protein>